<evidence type="ECO:0000313" key="2">
    <source>
        <dbReference type="EMBL" id="KAK1594460.1"/>
    </source>
</evidence>
<dbReference type="AlphaFoldDB" id="A0AAD8Q2V0"/>
<dbReference type="EMBL" id="JAHLJV010000020">
    <property type="protein sequence ID" value="KAK1594460.1"/>
    <property type="molecule type" value="Genomic_DNA"/>
</dbReference>
<protein>
    <submittedName>
        <fullName evidence="2">Uncharacterized protein</fullName>
    </submittedName>
</protein>
<proteinExistence type="predicted"/>
<feature type="transmembrane region" description="Helical" evidence="1">
    <location>
        <begin position="7"/>
        <end position="31"/>
    </location>
</feature>
<evidence type="ECO:0000256" key="1">
    <source>
        <dbReference type="SAM" id="Phobius"/>
    </source>
</evidence>
<dbReference type="GeneID" id="85435356"/>
<keyword evidence="1" id="KW-0472">Membrane</keyword>
<comment type="caution">
    <text evidence="2">The sequence shown here is derived from an EMBL/GenBank/DDBJ whole genome shotgun (WGS) entry which is preliminary data.</text>
</comment>
<name>A0AAD8Q2V0_9PEZI</name>
<dbReference type="Proteomes" id="UP001230504">
    <property type="component" value="Unassembled WGS sequence"/>
</dbReference>
<keyword evidence="1" id="KW-1133">Transmembrane helix</keyword>
<accession>A0AAD8Q2V0</accession>
<organism evidence="2 3">
    <name type="scientific">Colletotrichum navitas</name>
    <dbReference type="NCBI Taxonomy" id="681940"/>
    <lineage>
        <taxon>Eukaryota</taxon>
        <taxon>Fungi</taxon>
        <taxon>Dikarya</taxon>
        <taxon>Ascomycota</taxon>
        <taxon>Pezizomycotina</taxon>
        <taxon>Sordariomycetes</taxon>
        <taxon>Hypocreomycetidae</taxon>
        <taxon>Glomerellales</taxon>
        <taxon>Glomerellaceae</taxon>
        <taxon>Colletotrichum</taxon>
        <taxon>Colletotrichum graminicola species complex</taxon>
    </lineage>
</organism>
<gene>
    <name evidence="2" type="ORF">LY79DRAFT_157618</name>
</gene>
<evidence type="ECO:0000313" key="3">
    <source>
        <dbReference type="Proteomes" id="UP001230504"/>
    </source>
</evidence>
<dbReference type="RefSeq" id="XP_060415643.1">
    <property type="nucleotide sequence ID" value="XM_060551116.1"/>
</dbReference>
<sequence length="65" mass="6991">MGVGIMFSVIIICYSASCIGWSLNGSCVLAGGTETRFFPFLFSSLPWNFGIVSRLFLSLPHLASA</sequence>
<reference evidence="2" key="1">
    <citation type="submission" date="2021-06" db="EMBL/GenBank/DDBJ databases">
        <title>Comparative genomics, transcriptomics and evolutionary studies reveal genomic signatures of adaptation to plant cell wall in hemibiotrophic fungi.</title>
        <authorList>
            <consortium name="DOE Joint Genome Institute"/>
            <person name="Baroncelli R."/>
            <person name="Diaz J.F."/>
            <person name="Benocci T."/>
            <person name="Peng M."/>
            <person name="Battaglia E."/>
            <person name="Haridas S."/>
            <person name="Andreopoulos W."/>
            <person name="Labutti K."/>
            <person name="Pangilinan J."/>
            <person name="Floch G.L."/>
            <person name="Makela M.R."/>
            <person name="Henrissat B."/>
            <person name="Grigoriev I.V."/>
            <person name="Crouch J.A."/>
            <person name="De Vries R.P."/>
            <person name="Sukno S.A."/>
            <person name="Thon M.R."/>
        </authorList>
    </citation>
    <scope>NUCLEOTIDE SEQUENCE</scope>
    <source>
        <strain evidence="2">CBS 125086</strain>
    </source>
</reference>
<feature type="transmembrane region" description="Helical" evidence="1">
    <location>
        <begin position="37"/>
        <end position="57"/>
    </location>
</feature>
<keyword evidence="1" id="KW-0812">Transmembrane</keyword>
<keyword evidence="3" id="KW-1185">Reference proteome</keyword>